<dbReference type="RefSeq" id="WP_211629717.1">
    <property type="nucleotide sequence ID" value="NZ_CP073100.1"/>
</dbReference>
<keyword evidence="2" id="KW-1133">Transmembrane helix</keyword>
<dbReference type="NCBIfam" id="NF042425">
    <property type="entry name" value="Amuc_1099_fam"/>
    <property type="match status" value="1"/>
</dbReference>
<protein>
    <submittedName>
        <fullName evidence="3">Uncharacterized protein</fullName>
    </submittedName>
</protein>
<keyword evidence="2" id="KW-0812">Transmembrane</keyword>
<dbReference type="EMBL" id="CP073100">
    <property type="protein sequence ID" value="QUE49628.1"/>
    <property type="molecule type" value="Genomic_DNA"/>
</dbReference>
<evidence type="ECO:0000313" key="3">
    <source>
        <dbReference type="EMBL" id="QUE49628.1"/>
    </source>
</evidence>
<dbReference type="KEGG" id="lamb:KBB96_12170"/>
<dbReference type="Proteomes" id="UP000676169">
    <property type="component" value="Chromosome"/>
</dbReference>
<evidence type="ECO:0000256" key="2">
    <source>
        <dbReference type="SAM" id="Phobius"/>
    </source>
</evidence>
<evidence type="ECO:0000313" key="4">
    <source>
        <dbReference type="Proteomes" id="UP000676169"/>
    </source>
</evidence>
<keyword evidence="2" id="KW-0472">Membrane</keyword>
<dbReference type="AlphaFoldDB" id="A0A975G6D7"/>
<sequence length="347" mass="38236">MSWISQNYEKASIGAAIVVAGGLAFLGWSKIGAVDEDFNVSTKGGGNKNTAVDGAEKIPAAISSLGQKRVWVPTIFDDRPVDLFVGIPLFLRKGELDKPVDPVKGAEIHAGIPNKWWIENRLDPGFADSPQRDADNDGFSNQEEFAASSNPNDPASHPILAAKLKYVRDESLQWLLAPGMELAPGQFTMQYFELKDGKKGENKAGAVDPVNTGDKFFTKGLMTNRFKLAGSEKVKEMNNSTHSEEERTYLTIEDLRENKKGVTYRIPNNIPDGRKKEFFQYDRTAVMTLEAIGQNGTEFKVEENTRFALPSTAAKKEYLLKKVTPEGIEVEYTTPSGETKTLAIPKG</sequence>
<dbReference type="InterPro" id="IPR049974">
    <property type="entry name" value="Amuc_1099-like"/>
</dbReference>
<proteinExistence type="predicted"/>
<evidence type="ECO:0000256" key="1">
    <source>
        <dbReference type="SAM" id="MobiDB-lite"/>
    </source>
</evidence>
<name>A0A975G6D7_9BACT</name>
<keyword evidence="4" id="KW-1185">Reference proteome</keyword>
<feature type="region of interest" description="Disordered" evidence="1">
    <location>
        <begin position="124"/>
        <end position="156"/>
    </location>
</feature>
<feature type="transmembrane region" description="Helical" evidence="2">
    <location>
        <begin position="12"/>
        <end position="29"/>
    </location>
</feature>
<gene>
    <name evidence="3" type="ORF">KBB96_12170</name>
</gene>
<feature type="compositionally biased region" description="Polar residues" evidence="1">
    <location>
        <begin position="138"/>
        <end position="153"/>
    </location>
</feature>
<reference evidence="3" key="1">
    <citation type="submission" date="2021-04" db="EMBL/GenBank/DDBJ databases">
        <title>Luteolibacter sp. 32A isolated from the skin of an Anderson's salamander (Ambystoma andersonii).</title>
        <authorList>
            <person name="Spergser J."/>
            <person name="Busse H.-J."/>
        </authorList>
    </citation>
    <scope>NUCLEOTIDE SEQUENCE</scope>
    <source>
        <strain evidence="3">32A</strain>
    </source>
</reference>
<accession>A0A975G6D7</accession>
<organism evidence="3 4">
    <name type="scientific">Luteolibacter ambystomatis</name>
    <dbReference type="NCBI Taxonomy" id="2824561"/>
    <lineage>
        <taxon>Bacteria</taxon>
        <taxon>Pseudomonadati</taxon>
        <taxon>Verrucomicrobiota</taxon>
        <taxon>Verrucomicrobiia</taxon>
        <taxon>Verrucomicrobiales</taxon>
        <taxon>Verrucomicrobiaceae</taxon>
        <taxon>Luteolibacter</taxon>
    </lineage>
</organism>